<keyword evidence="2" id="KW-0614">Plasmid</keyword>
<name>A0A5Q0CFU0_9HYPH</name>
<proteinExistence type="predicted"/>
<accession>A0A5Q0CFU0</accession>
<dbReference type="Proteomes" id="UP000326881">
    <property type="component" value="Plasmid unnamed"/>
</dbReference>
<geneLocation type="plasmid" evidence="2 3">
    <name>unnamed</name>
</geneLocation>
<evidence type="ECO:0000256" key="1">
    <source>
        <dbReference type="SAM" id="Phobius"/>
    </source>
</evidence>
<feature type="transmembrane region" description="Helical" evidence="1">
    <location>
        <begin position="37"/>
        <end position="62"/>
    </location>
</feature>
<dbReference type="AlphaFoldDB" id="A0A5Q0CFU0"/>
<evidence type="ECO:0000313" key="2">
    <source>
        <dbReference type="EMBL" id="QFY63010.1"/>
    </source>
</evidence>
<sequence>MHFSALALGIFTLLILPGPTNAILAMASQGLTLARAIALLTAVLCSYLAVIIPVSSLTAPLLHGHPIITQTVKLISATWVLYLAIKLWTSAPKSQGGVVRVPHLIITTLLNPKAIIIGLTMIVSDNGSSPIAALVTFSIAVIATSTVWLLAGRLILGGKGQTPVIAQRCGSVVLLAFSALLTISALQ</sequence>
<gene>
    <name evidence="2" type="ORF">FZ934_22050</name>
</gene>
<evidence type="ECO:0000313" key="3">
    <source>
        <dbReference type="Proteomes" id="UP000326881"/>
    </source>
</evidence>
<dbReference type="OrthoDB" id="6710777at2"/>
<feature type="transmembrane region" description="Helical" evidence="1">
    <location>
        <begin position="103"/>
        <end position="124"/>
    </location>
</feature>
<reference evidence="2 3" key="1">
    <citation type="submission" date="2019-08" db="EMBL/GenBank/DDBJ databases">
        <title>Prosopis cineraria nodule microbiome.</title>
        <authorList>
            <person name="Ali R."/>
            <person name="Chaluvadi S.R."/>
            <person name="Wang X."/>
        </authorList>
    </citation>
    <scope>NUCLEOTIDE SEQUENCE [LARGE SCALE GENOMIC DNA]</scope>
    <source>
        <strain evidence="2 3">BG7</strain>
        <plasmid evidence="2 3">unnamed</plasmid>
    </source>
</reference>
<dbReference type="RefSeq" id="WP_153272984.1">
    <property type="nucleotide sequence ID" value="NZ_CP043499.1"/>
</dbReference>
<feature type="transmembrane region" description="Helical" evidence="1">
    <location>
        <begin position="164"/>
        <end position="186"/>
    </location>
</feature>
<feature type="transmembrane region" description="Helical" evidence="1">
    <location>
        <begin position="131"/>
        <end position="152"/>
    </location>
</feature>
<keyword evidence="1" id="KW-1133">Transmembrane helix</keyword>
<keyword evidence="3" id="KW-1185">Reference proteome</keyword>
<feature type="transmembrane region" description="Helical" evidence="1">
    <location>
        <begin position="74"/>
        <end position="91"/>
    </location>
</feature>
<protein>
    <submittedName>
        <fullName evidence="2">Threonine transporter RhtB</fullName>
    </submittedName>
</protein>
<dbReference type="KEGG" id="rgr:FZ934_22050"/>
<keyword evidence="1" id="KW-0812">Transmembrane</keyword>
<dbReference type="EMBL" id="CP043499">
    <property type="protein sequence ID" value="QFY63010.1"/>
    <property type="molecule type" value="Genomic_DNA"/>
</dbReference>
<keyword evidence="1" id="KW-0472">Membrane</keyword>
<organism evidence="2 3">
    <name type="scientific">Rhizobium grahamii</name>
    <dbReference type="NCBI Taxonomy" id="1120045"/>
    <lineage>
        <taxon>Bacteria</taxon>
        <taxon>Pseudomonadati</taxon>
        <taxon>Pseudomonadota</taxon>
        <taxon>Alphaproteobacteria</taxon>
        <taxon>Hyphomicrobiales</taxon>
        <taxon>Rhizobiaceae</taxon>
        <taxon>Rhizobium/Agrobacterium group</taxon>
        <taxon>Rhizobium</taxon>
    </lineage>
</organism>